<feature type="domain" description="N-acetyltransferase" evidence="1">
    <location>
        <begin position="12"/>
        <end position="175"/>
    </location>
</feature>
<dbReference type="InterPro" id="IPR016181">
    <property type="entry name" value="Acyl_CoA_acyltransferase"/>
</dbReference>
<dbReference type="InterPro" id="IPR051531">
    <property type="entry name" value="N-acetyltransferase"/>
</dbReference>
<dbReference type="Gene3D" id="3.40.630.30">
    <property type="match status" value="1"/>
</dbReference>
<dbReference type="PANTHER" id="PTHR43792">
    <property type="entry name" value="GNAT FAMILY, PUTATIVE (AFU_ORTHOLOGUE AFUA_3G00765)-RELATED-RELATED"/>
    <property type="match status" value="1"/>
</dbReference>
<name>A0ABT1L9V5_9HYPH</name>
<organism evidence="2 3">
    <name type="scientific">Alsobacter ponti</name>
    <dbReference type="NCBI Taxonomy" id="2962936"/>
    <lineage>
        <taxon>Bacteria</taxon>
        <taxon>Pseudomonadati</taxon>
        <taxon>Pseudomonadota</taxon>
        <taxon>Alphaproteobacteria</taxon>
        <taxon>Hyphomicrobiales</taxon>
        <taxon>Alsobacteraceae</taxon>
        <taxon>Alsobacter</taxon>
    </lineage>
</organism>
<sequence length="175" mass="19524">MTLAPTIETPRLELRGHLPSDLPDSIRMWQSPETIRFIGGRPLTEEEVWLRLLRYWGGWAMLGYGFWRIVERATGRFVGEIGFHELHRDSQPSFAGEPETGWALMAEFHGRGFAREALDAVLAWGDAHIEAGRTVCIIHPANAASLKLARAVGYADLGDLAYKGGTMVLLGRDRP</sequence>
<protein>
    <submittedName>
        <fullName evidence="2">GNAT family N-acetyltransferase</fullName>
    </submittedName>
</protein>
<dbReference type="EMBL" id="JANCLU010000005">
    <property type="protein sequence ID" value="MCP8938266.1"/>
    <property type="molecule type" value="Genomic_DNA"/>
</dbReference>
<evidence type="ECO:0000313" key="2">
    <source>
        <dbReference type="EMBL" id="MCP8938266.1"/>
    </source>
</evidence>
<accession>A0ABT1L9V5</accession>
<gene>
    <name evidence="2" type="ORF">NK718_07040</name>
</gene>
<dbReference type="InterPro" id="IPR000182">
    <property type="entry name" value="GNAT_dom"/>
</dbReference>
<reference evidence="2 3" key="1">
    <citation type="submission" date="2022-07" db="EMBL/GenBank/DDBJ databases">
        <authorList>
            <person name="Li W.-J."/>
            <person name="Deng Q.-Q."/>
        </authorList>
    </citation>
    <scope>NUCLEOTIDE SEQUENCE [LARGE SCALE GENOMIC DNA]</scope>
    <source>
        <strain evidence="2 3">SYSU M60028</strain>
    </source>
</reference>
<dbReference type="PANTHER" id="PTHR43792:SF16">
    <property type="entry name" value="N-ACETYLTRANSFERASE DOMAIN-CONTAINING PROTEIN"/>
    <property type="match status" value="1"/>
</dbReference>
<dbReference type="PROSITE" id="PS51186">
    <property type="entry name" value="GNAT"/>
    <property type="match status" value="1"/>
</dbReference>
<dbReference type="SUPFAM" id="SSF55729">
    <property type="entry name" value="Acyl-CoA N-acyltransferases (Nat)"/>
    <property type="match status" value="1"/>
</dbReference>
<evidence type="ECO:0000313" key="3">
    <source>
        <dbReference type="Proteomes" id="UP001205890"/>
    </source>
</evidence>
<dbReference type="Pfam" id="PF13302">
    <property type="entry name" value="Acetyltransf_3"/>
    <property type="match status" value="1"/>
</dbReference>
<dbReference type="RefSeq" id="WP_256515473.1">
    <property type="nucleotide sequence ID" value="NZ_JANCLU010000005.1"/>
</dbReference>
<proteinExistence type="predicted"/>
<keyword evidence="3" id="KW-1185">Reference proteome</keyword>
<dbReference type="Proteomes" id="UP001205890">
    <property type="component" value="Unassembled WGS sequence"/>
</dbReference>
<comment type="caution">
    <text evidence="2">The sequence shown here is derived from an EMBL/GenBank/DDBJ whole genome shotgun (WGS) entry which is preliminary data.</text>
</comment>
<evidence type="ECO:0000259" key="1">
    <source>
        <dbReference type="PROSITE" id="PS51186"/>
    </source>
</evidence>